<feature type="domain" description="BTB" evidence="3">
    <location>
        <begin position="268"/>
        <end position="327"/>
    </location>
</feature>
<dbReference type="InterPro" id="IPR052664">
    <property type="entry name" value="BTB-MATH_domain_protein"/>
</dbReference>
<dbReference type="PROSITE" id="PS50144">
    <property type="entry name" value="MATH"/>
    <property type="match status" value="1"/>
</dbReference>
<feature type="domain" description="MATH" evidence="4">
    <location>
        <begin position="128"/>
        <end position="244"/>
    </location>
</feature>
<dbReference type="SUPFAM" id="SSF54695">
    <property type="entry name" value="POZ domain"/>
    <property type="match status" value="1"/>
</dbReference>
<dbReference type="Gene3D" id="3.30.710.10">
    <property type="entry name" value="Potassium Channel Kv1.1, Chain A"/>
    <property type="match status" value="1"/>
</dbReference>
<evidence type="ECO:0000259" key="3">
    <source>
        <dbReference type="PROSITE" id="PS50097"/>
    </source>
</evidence>
<evidence type="ECO:0008006" key="7">
    <source>
        <dbReference type="Google" id="ProtNLM"/>
    </source>
</evidence>
<dbReference type="EMBL" id="PDUG01000002">
    <property type="protein sequence ID" value="PIC48884.1"/>
    <property type="molecule type" value="Genomic_DNA"/>
</dbReference>
<dbReference type="Pfam" id="PF00651">
    <property type="entry name" value="BTB"/>
    <property type="match status" value="1"/>
</dbReference>
<feature type="region of interest" description="Disordered" evidence="2">
    <location>
        <begin position="1"/>
        <end position="22"/>
    </location>
</feature>
<comment type="caution">
    <text evidence="5">The sequence shown here is derived from an EMBL/GenBank/DDBJ whole genome shotgun (WGS) entry which is preliminary data.</text>
</comment>
<dbReference type="PROSITE" id="PS50097">
    <property type="entry name" value="BTB"/>
    <property type="match status" value="1"/>
</dbReference>
<dbReference type="InterPro" id="IPR000210">
    <property type="entry name" value="BTB/POZ_dom"/>
</dbReference>
<dbReference type="Proteomes" id="UP000230233">
    <property type="component" value="Chromosome II"/>
</dbReference>
<dbReference type="Pfam" id="PF00917">
    <property type="entry name" value="MATH"/>
    <property type="match status" value="1"/>
</dbReference>
<reference evidence="6" key="1">
    <citation type="submission" date="2017-10" db="EMBL/GenBank/DDBJ databases">
        <title>Rapid genome shrinkage in a self-fertile nematode reveals novel sperm competition proteins.</title>
        <authorList>
            <person name="Yin D."/>
            <person name="Schwarz E.M."/>
            <person name="Thomas C.G."/>
            <person name="Felde R.L."/>
            <person name="Korf I.F."/>
            <person name="Cutter A.D."/>
            <person name="Schartner C.M."/>
            <person name="Ralston E.J."/>
            <person name="Meyer B.J."/>
            <person name="Haag E.S."/>
        </authorList>
    </citation>
    <scope>NUCLEOTIDE SEQUENCE [LARGE SCALE GENOMIC DNA]</scope>
    <source>
        <strain evidence="6">JU1422</strain>
    </source>
</reference>
<feature type="coiled-coil region" evidence="1">
    <location>
        <begin position="46"/>
        <end position="99"/>
    </location>
</feature>
<dbReference type="Gene3D" id="2.60.210.10">
    <property type="entry name" value="Apoptosis, Tumor Necrosis Factor Receptor Associated Protein 2, Chain A"/>
    <property type="match status" value="1"/>
</dbReference>
<dbReference type="InterPro" id="IPR002083">
    <property type="entry name" value="MATH/TRAF_dom"/>
</dbReference>
<proteinExistence type="predicted"/>
<evidence type="ECO:0000313" key="6">
    <source>
        <dbReference type="Proteomes" id="UP000230233"/>
    </source>
</evidence>
<evidence type="ECO:0000313" key="5">
    <source>
        <dbReference type="EMBL" id="PIC48884.1"/>
    </source>
</evidence>
<dbReference type="CDD" id="cd18186">
    <property type="entry name" value="BTB_POZ_ZBTB_KLHL-like"/>
    <property type="match status" value="1"/>
</dbReference>
<gene>
    <name evidence="5" type="primary">Cnig_chr_II.g7699</name>
    <name evidence="5" type="ORF">B9Z55_007699</name>
</gene>
<dbReference type="SUPFAM" id="SSF49599">
    <property type="entry name" value="TRAF domain-like"/>
    <property type="match status" value="1"/>
</dbReference>
<dbReference type="InterPro" id="IPR011333">
    <property type="entry name" value="SKP1/BTB/POZ_sf"/>
</dbReference>
<keyword evidence="6" id="KW-1185">Reference proteome</keyword>
<protein>
    <recommendedName>
        <fullName evidence="7">BTB domain-containing protein</fullName>
    </recommendedName>
</protein>
<dbReference type="InterPro" id="IPR008974">
    <property type="entry name" value="TRAF-like"/>
</dbReference>
<dbReference type="OrthoDB" id="409642at2759"/>
<dbReference type="PANTHER" id="PTHR22743:SF165">
    <property type="entry name" value="BTB AND MATH DOMAIN CONTAINING-RELATED"/>
    <property type="match status" value="1"/>
</dbReference>
<name>A0A2G5VAU9_9PELO</name>
<keyword evidence="1" id="KW-0175">Coiled coil</keyword>
<accession>A0A2G5VAU9</accession>
<dbReference type="AlphaFoldDB" id="A0A2G5VAU9"/>
<dbReference type="PANTHER" id="PTHR22743">
    <property type="entry name" value="MEPRIN/TRAF-LIKE MATH FAMILY-C.ELEGANS"/>
    <property type="match status" value="1"/>
</dbReference>
<dbReference type="SMART" id="SM00061">
    <property type="entry name" value="MATH"/>
    <property type="match status" value="1"/>
</dbReference>
<evidence type="ECO:0000256" key="1">
    <source>
        <dbReference type="SAM" id="Coils"/>
    </source>
</evidence>
<dbReference type="CDD" id="cd00121">
    <property type="entry name" value="MATH"/>
    <property type="match status" value="1"/>
</dbReference>
<evidence type="ECO:0000256" key="2">
    <source>
        <dbReference type="SAM" id="MobiDB-lite"/>
    </source>
</evidence>
<sequence>MATNEESSMIISTEPDSTVPLDNNRVTAETVTGSSDILNVALLVEIQKLHSELIATTEESRKKQEEMLQKLESKTENKIETIKKEMSKKLQSLEALTSEVLKSNDDSEKSNVNVCQNTTIVTKKSEKSFKLEHVFENVEELEENKTIFSGKEDIYNAKWCLYLKRECGHLGLYVRCDPNAPAETCSIRTKIEFKVLNRNQDVVIRTWECCYQRTEGWGFPSFLEWEDMKKWYLVDGNLRVEAIVTIIETTGLGKKKTRKFDESQNDVSDVILVVRDAKFYVLKMFLASQSSVFKALLLGSFSESTQSEVTLNGIDPDDFHYFLEVLYGESAIDDTTVEGVVLLADMYDAPTAIRRCEEFLLKESKKTSEKKLKIATRYNLEELKEKCL</sequence>
<dbReference type="SMART" id="SM00225">
    <property type="entry name" value="BTB"/>
    <property type="match status" value="1"/>
</dbReference>
<evidence type="ECO:0000259" key="4">
    <source>
        <dbReference type="PROSITE" id="PS50144"/>
    </source>
</evidence>
<organism evidence="5 6">
    <name type="scientific">Caenorhabditis nigoni</name>
    <dbReference type="NCBI Taxonomy" id="1611254"/>
    <lineage>
        <taxon>Eukaryota</taxon>
        <taxon>Metazoa</taxon>
        <taxon>Ecdysozoa</taxon>
        <taxon>Nematoda</taxon>
        <taxon>Chromadorea</taxon>
        <taxon>Rhabditida</taxon>
        <taxon>Rhabditina</taxon>
        <taxon>Rhabditomorpha</taxon>
        <taxon>Rhabditoidea</taxon>
        <taxon>Rhabditidae</taxon>
        <taxon>Peloderinae</taxon>
        <taxon>Caenorhabditis</taxon>
    </lineage>
</organism>